<keyword evidence="5 11" id="KW-0812">Transmembrane</keyword>
<evidence type="ECO:0000256" key="1">
    <source>
        <dbReference type="ARBA" id="ARBA00001947"/>
    </source>
</evidence>
<evidence type="ECO:0000313" key="14">
    <source>
        <dbReference type="Proteomes" id="UP000199598"/>
    </source>
</evidence>
<keyword evidence="9 11" id="KW-0482">Metalloprotease</keyword>
<keyword evidence="14" id="KW-1185">Reference proteome</keyword>
<dbReference type="InterPro" id="IPR036034">
    <property type="entry name" value="PDZ_sf"/>
</dbReference>
<comment type="subcellular location">
    <subcellularLocation>
        <location evidence="2">Membrane</location>
        <topology evidence="2">Multi-pass membrane protein</topology>
    </subcellularLocation>
</comment>
<dbReference type="EMBL" id="FOSK01000008">
    <property type="protein sequence ID" value="SFK73731.1"/>
    <property type="molecule type" value="Genomic_DNA"/>
</dbReference>
<evidence type="ECO:0000256" key="3">
    <source>
        <dbReference type="ARBA" id="ARBA00007931"/>
    </source>
</evidence>
<dbReference type="InterPro" id="IPR008915">
    <property type="entry name" value="Peptidase_M50"/>
</dbReference>
<gene>
    <name evidence="13" type="ORF">SAMN04488518_108241</name>
</gene>
<dbReference type="Pfam" id="PF02163">
    <property type="entry name" value="Peptidase_M50"/>
    <property type="match status" value="1"/>
</dbReference>
<evidence type="ECO:0000256" key="4">
    <source>
        <dbReference type="ARBA" id="ARBA00022670"/>
    </source>
</evidence>
<comment type="caution">
    <text evidence="13">The sequence shown here is derived from an EMBL/GenBank/DDBJ whole genome shotgun (WGS) entry which is preliminary data.</text>
</comment>
<dbReference type="PROSITE" id="PS50106">
    <property type="entry name" value="PDZ"/>
    <property type="match status" value="1"/>
</dbReference>
<evidence type="ECO:0000256" key="5">
    <source>
        <dbReference type="ARBA" id="ARBA00022692"/>
    </source>
</evidence>
<dbReference type="PANTHER" id="PTHR42837">
    <property type="entry name" value="REGULATOR OF SIGMA-E PROTEASE RSEP"/>
    <property type="match status" value="1"/>
</dbReference>
<evidence type="ECO:0000256" key="10">
    <source>
        <dbReference type="ARBA" id="ARBA00023136"/>
    </source>
</evidence>
<evidence type="ECO:0000256" key="7">
    <source>
        <dbReference type="ARBA" id="ARBA00022833"/>
    </source>
</evidence>
<keyword evidence="11" id="KW-0479">Metal-binding</keyword>
<dbReference type="SUPFAM" id="SSF50156">
    <property type="entry name" value="PDZ domain-like"/>
    <property type="match status" value="1"/>
</dbReference>
<keyword evidence="4 13" id="KW-0645">Protease</keyword>
<feature type="domain" description="PDZ" evidence="12">
    <location>
        <begin position="149"/>
        <end position="181"/>
    </location>
</feature>
<feature type="transmembrane region" description="Helical" evidence="11">
    <location>
        <begin position="116"/>
        <end position="140"/>
    </location>
</feature>
<evidence type="ECO:0000256" key="8">
    <source>
        <dbReference type="ARBA" id="ARBA00022989"/>
    </source>
</evidence>
<keyword evidence="8 11" id="KW-1133">Transmembrane helix</keyword>
<comment type="similarity">
    <text evidence="3 11">Belongs to the peptidase M50B family.</text>
</comment>
<dbReference type="InterPro" id="IPR041489">
    <property type="entry name" value="PDZ_6"/>
</dbReference>
<feature type="transmembrane region" description="Helical" evidence="11">
    <location>
        <begin position="6"/>
        <end position="28"/>
    </location>
</feature>
<evidence type="ECO:0000313" key="13">
    <source>
        <dbReference type="EMBL" id="SFK73731.1"/>
    </source>
</evidence>
<keyword evidence="7 11" id="KW-0862">Zinc</keyword>
<evidence type="ECO:0000259" key="12">
    <source>
        <dbReference type="PROSITE" id="PS50106"/>
    </source>
</evidence>
<evidence type="ECO:0000256" key="9">
    <source>
        <dbReference type="ARBA" id="ARBA00023049"/>
    </source>
</evidence>
<evidence type="ECO:0000256" key="6">
    <source>
        <dbReference type="ARBA" id="ARBA00022801"/>
    </source>
</evidence>
<reference evidence="13 14" key="1">
    <citation type="submission" date="2016-10" db="EMBL/GenBank/DDBJ databases">
        <authorList>
            <person name="Varghese N."/>
            <person name="Submissions S."/>
        </authorList>
    </citation>
    <scope>NUCLEOTIDE SEQUENCE [LARGE SCALE GENOMIC DNA]</scope>
    <source>
        <strain evidence="13 14">DSM 16392</strain>
    </source>
</reference>
<dbReference type="GO" id="GO:0006508">
    <property type="term" value="P:proteolysis"/>
    <property type="evidence" value="ECO:0007669"/>
    <property type="project" value="UniProtKB-KW"/>
</dbReference>
<evidence type="ECO:0000256" key="11">
    <source>
        <dbReference type="RuleBase" id="RU362031"/>
    </source>
</evidence>
<keyword evidence="6 11" id="KW-0378">Hydrolase</keyword>
<accession>A0A1I4C0Q4</accession>
<dbReference type="PANTHER" id="PTHR42837:SF2">
    <property type="entry name" value="MEMBRANE METALLOPROTEASE ARASP2, CHLOROPLASTIC-RELATED"/>
    <property type="match status" value="1"/>
</dbReference>
<sequence>MDVLSSVLGGSLGVIIPFLAVLTVVVFFHELGHFLVARWCGVKVLAFSVGFGPELLGRNDKHGTRWKVCAIPLGGYVKFSGDENAASVPDRDEQAKMDEEMRRTAFFAKNPWQRSAIVAAGPIANFILAILIFAGMFGFLGKFETLPRVDQVRPGSAAEMAGILPGDLILSIDGNPVESFNDVQRVVTASAGVPMQIDVERGDAVERLTATPELQEISDGFGNTQKVGILGIQRNTSQEDVIVKRFGPLEAVGEGVKETWYILDRTLGYIGGLFLGKEDPDQLGGPIRVAQISGQVATHGILPLINLTAVLSISIGLLNLMPVPMLDGGHLLYYIIEIVRGKPLSEKLQDFGFRIGITLVLLLMVFATWNDLRSIIGS</sequence>
<dbReference type="CDD" id="cd06163">
    <property type="entry name" value="S2P-M50_PDZ_RseP-like"/>
    <property type="match status" value="1"/>
</dbReference>
<dbReference type="NCBIfam" id="TIGR00054">
    <property type="entry name" value="RIP metalloprotease RseP"/>
    <property type="match status" value="2"/>
</dbReference>
<evidence type="ECO:0000256" key="2">
    <source>
        <dbReference type="ARBA" id="ARBA00004141"/>
    </source>
</evidence>
<dbReference type="GO" id="GO:0008233">
    <property type="term" value="F:peptidase activity"/>
    <property type="evidence" value="ECO:0007669"/>
    <property type="project" value="UniProtKB-KW"/>
</dbReference>
<dbReference type="EC" id="3.4.24.-" evidence="11"/>
<feature type="transmembrane region" description="Helical" evidence="11">
    <location>
        <begin position="351"/>
        <end position="369"/>
    </location>
</feature>
<dbReference type="RefSeq" id="WP_093521082.1">
    <property type="nucleotide sequence ID" value="NZ_FOSK01000008.1"/>
</dbReference>
<dbReference type="Gene3D" id="2.30.42.10">
    <property type="match status" value="1"/>
</dbReference>
<dbReference type="Proteomes" id="UP000199598">
    <property type="component" value="Unassembled WGS sequence"/>
</dbReference>
<name>A0A1I4C0Q4_9HYPH</name>
<proteinExistence type="inferred from homology"/>
<dbReference type="Pfam" id="PF17820">
    <property type="entry name" value="PDZ_6"/>
    <property type="match status" value="1"/>
</dbReference>
<comment type="cofactor">
    <cofactor evidence="1 11">
        <name>Zn(2+)</name>
        <dbReference type="ChEBI" id="CHEBI:29105"/>
    </cofactor>
</comment>
<dbReference type="CDD" id="cd23081">
    <property type="entry name" value="cpPDZ_EcRseP-like"/>
    <property type="match status" value="1"/>
</dbReference>
<feature type="transmembrane region" description="Helical" evidence="11">
    <location>
        <begin position="301"/>
        <end position="321"/>
    </location>
</feature>
<dbReference type="SMART" id="SM00228">
    <property type="entry name" value="PDZ"/>
    <property type="match status" value="1"/>
</dbReference>
<dbReference type="InterPro" id="IPR001478">
    <property type="entry name" value="PDZ"/>
</dbReference>
<protein>
    <recommendedName>
        <fullName evidence="11">Zinc metalloprotease</fullName>
        <ecNumber evidence="11">3.4.24.-</ecNumber>
    </recommendedName>
</protein>
<dbReference type="InterPro" id="IPR004387">
    <property type="entry name" value="Pept_M50_Zn"/>
</dbReference>
<organism evidence="13 14">
    <name type="scientific">Pseudovibrio ascidiaceicola</name>
    <dbReference type="NCBI Taxonomy" id="285279"/>
    <lineage>
        <taxon>Bacteria</taxon>
        <taxon>Pseudomonadati</taxon>
        <taxon>Pseudomonadota</taxon>
        <taxon>Alphaproteobacteria</taxon>
        <taxon>Hyphomicrobiales</taxon>
        <taxon>Stappiaceae</taxon>
        <taxon>Pseudovibrio</taxon>
    </lineage>
</organism>
<keyword evidence="10 11" id="KW-0472">Membrane</keyword>